<dbReference type="Gene3D" id="4.10.830.40">
    <property type="match status" value="1"/>
</dbReference>
<sequence length="169" mass="19016">MGAICCSEASSSGTNTTKVKQETETGINVDSRYVDASDTIYDYLCAVCERKGKDSKAVAFCKSCTKYYCVPCRDAHDKNHDDHEVYGTDRMGEWKRHRQGNMTYEDFFLEIGKTSINSQVAGRRVTDVAVNVSTEDIFLLNKKQSCVLTLNKEGEKQHDLSDKDLKYPA</sequence>
<keyword evidence="1" id="KW-0863">Zinc-finger</keyword>
<dbReference type="PROSITE" id="PS50119">
    <property type="entry name" value="ZF_BBOX"/>
    <property type="match status" value="1"/>
</dbReference>
<evidence type="ECO:0000313" key="3">
    <source>
        <dbReference type="EMBL" id="WAQ99868.1"/>
    </source>
</evidence>
<feature type="domain" description="B box-type" evidence="2">
    <location>
        <begin position="47"/>
        <end position="88"/>
    </location>
</feature>
<name>A0ABY7DUU3_MYAAR</name>
<protein>
    <recommendedName>
        <fullName evidence="2">B box-type domain-containing protein</fullName>
    </recommendedName>
</protein>
<proteinExistence type="predicted"/>
<dbReference type="Proteomes" id="UP001164746">
    <property type="component" value="Chromosome 3"/>
</dbReference>
<evidence type="ECO:0000313" key="4">
    <source>
        <dbReference type="Proteomes" id="UP001164746"/>
    </source>
</evidence>
<keyword evidence="1" id="KW-0862">Zinc</keyword>
<evidence type="ECO:0000259" key="2">
    <source>
        <dbReference type="PROSITE" id="PS50119"/>
    </source>
</evidence>
<reference evidence="3" key="1">
    <citation type="submission" date="2022-11" db="EMBL/GenBank/DDBJ databases">
        <title>Centuries of genome instability and evolution in soft-shell clam transmissible cancer (bioRxiv).</title>
        <authorList>
            <person name="Hart S.F.M."/>
            <person name="Yonemitsu M.A."/>
            <person name="Giersch R.M."/>
            <person name="Beal B.F."/>
            <person name="Arriagada G."/>
            <person name="Davis B.W."/>
            <person name="Ostrander E.A."/>
            <person name="Goff S.P."/>
            <person name="Metzger M.J."/>
        </authorList>
    </citation>
    <scope>NUCLEOTIDE SEQUENCE</scope>
    <source>
        <strain evidence="3">MELC-2E11</strain>
        <tissue evidence="3">Siphon/mantle</tissue>
    </source>
</reference>
<keyword evidence="1" id="KW-0479">Metal-binding</keyword>
<accession>A0ABY7DUU3</accession>
<evidence type="ECO:0000256" key="1">
    <source>
        <dbReference type="PROSITE-ProRule" id="PRU00024"/>
    </source>
</evidence>
<gene>
    <name evidence="3" type="ORF">MAR_024241</name>
</gene>
<keyword evidence="4" id="KW-1185">Reference proteome</keyword>
<dbReference type="EMBL" id="CP111014">
    <property type="protein sequence ID" value="WAQ99868.1"/>
    <property type="molecule type" value="Genomic_DNA"/>
</dbReference>
<feature type="non-terminal residue" evidence="3">
    <location>
        <position position="1"/>
    </location>
</feature>
<organism evidence="3 4">
    <name type="scientific">Mya arenaria</name>
    <name type="common">Soft-shell clam</name>
    <dbReference type="NCBI Taxonomy" id="6604"/>
    <lineage>
        <taxon>Eukaryota</taxon>
        <taxon>Metazoa</taxon>
        <taxon>Spiralia</taxon>
        <taxon>Lophotrochozoa</taxon>
        <taxon>Mollusca</taxon>
        <taxon>Bivalvia</taxon>
        <taxon>Autobranchia</taxon>
        <taxon>Heteroconchia</taxon>
        <taxon>Euheterodonta</taxon>
        <taxon>Imparidentia</taxon>
        <taxon>Neoheterodontei</taxon>
        <taxon>Myida</taxon>
        <taxon>Myoidea</taxon>
        <taxon>Myidae</taxon>
        <taxon>Mya</taxon>
    </lineage>
</organism>
<dbReference type="InterPro" id="IPR000315">
    <property type="entry name" value="Znf_B-box"/>
</dbReference>